<proteinExistence type="predicted"/>
<feature type="domain" description="Fido" evidence="3">
    <location>
        <begin position="148"/>
        <end position="298"/>
    </location>
</feature>
<evidence type="ECO:0000256" key="1">
    <source>
        <dbReference type="PIRSR" id="PIRSR640198-1"/>
    </source>
</evidence>
<dbReference type="STRING" id="1688.BCUN_0560"/>
<dbReference type="InterPro" id="IPR036597">
    <property type="entry name" value="Fido-like_dom_sf"/>
</dbReference>
<comment type="caution">
    <text evidence="4">The sequence shown here is derived from an EMBL/GenBank/DDBJ whole genome shotgun (WGS) entry which is preliminary data.</text>
</comment>
<dbReference type="InterPro" id="IPR003812">
    <property type="entry name" value="Fido"/>
</dbReference>
<dbReference type="EMBL" id="JGYV01000001">
    <property type="protein sequence ID" value="KFI66058.1"/>
    <property type="molecule type" value="Genomic_DNA"/>
</dbReference>
<dbReference type="Pfam" id="PF02661">
    <property type="entry name" value="Fic"/>
    <property type="match status" value="1"/>
</dbReference>
<gene>
    <name evidence="4" type="ORF">BCUN_0560</name>
</gene>
<dbReference type="eggNOG" id="COG3177">
    <property type="taxonomic scope" value="Bacteria"/>
</dbReference>
<accession>A0A087B4V8</accession>
<feature type="binding site" evidence="2">
    <location>
        <begin position="276"/>
        <end position="277"/>
    </location>
    <ligand>
        <name>ATP</name>
        <dbReference type="ChEBI" id="CHEBI:30616"/>
    </ligand>
</feature>
<dbReference type="PANTHER" id="PTHR13504">
    <property type="entry name" value="FIDO DOMAIN-CONTAINING PROTEIN DDB_G0283145"/>
    <property type="match status" value="1"/>
</dbReference>
<dbReference type="GO" id="GO:0005524">
    <property type="term" value="F:ATP binding"/>
    <property type="evidence" value="ECO:0007669"/>
    <property type="project" value="UniProtKB-KW"/>
</dbReference>
<dbReference type="PROSITE" id="PS51459">
    <property type="entry name" value="FIDO"/>
    <property type="match status" value="1"/>
</dbReference>
<evidence type="ECO:0000313" key="4">
    <source>
        <dbReference type="EMBL" id="KFI66058.1"/>
    </source>
</evidence>
<keyword evidence="4" id="KW-0548">Nucleotidyltransferase</keyword>
<protein>
    <submittedName>
        <fullName evidence="4">Regulatory protein</fullName>
        <ecNumber evidence="4">2.7.7.-</ecNumber>
    </submittedName>
</protein>
<evidence type="ECO:0000256" key="2">
    <source>
        <dbReference type="PIRSR" id="PIRSR640198-2"/>
    </source>
</evidence>
<feature type="active site" evidence="1">
    <location>
        <position position="235"/>
    </location>
</feature>
<dbReference type="Gene3D" id="1.10.3290.10">
    <property type="entry name" value="Fido-like domain"/>
    <property type="match status" value="1"/>
</dbReference>
<sequence>MGYKTIRQTVAMGSATIPPKQAAQQEYDTRINGWSTYRSGLVLDGYEMFAILSAQLGRDMDKVRDLENQVEALWRSLPPIACHAYLMDLIGTEVQSTNTIEGVHTTRKEISEALQAASTNGGHTRWSEFAKLFLGLSDPGPERLELPSTLEGIRRIYDQVMDGELEDKDTPDGQLFRKDTIAVWDESTGRKLHDGAWPESTIQVQLTQWLALMRDRDIPPLLRAAMCHYAFEHIHPFYDGNGRTGRFLFALQLSKHLSAPTALSVSTIIADHKTQYYKAFDDAQHPLNCSDVTMFCQRMVRFVSEAQEAIIAQLTEKQALLSAAETALTSYRQQEGMPGLQAGILFFLIQEELFDGMRVPVTRRLLREALDIGERKTVNALDALTDAGLLQTHGSKPIRYSLSDMGRALFLNT</sequence>
<keyword evidence="2" id="KW-0067">ATP-binding</keyword>
<feature type="binding site" evidence="2">
    <location>
        <begin position="239"/>
        <end position="246"/>
    </location>
    <ligand>
        <name>ATP</name>
        <dbReference type="ChEBI" id="CHEBI:30616"/>
    </ligand>
</feature>
<reference evidence="4 5" key="1">
    <citation type="submission" date="2014-03" db="EMBL/GenBank/DDBJ databases">
        <title>Genomics of Bifidobacteria.</title>
        <authorList>
            <person name="Ventura M."/>
            <person name="Milani C."/>
            <person name="Lugli G.A."/>
        </authorList>
    </citation>
    <scope>NUCLEOTIDE SEQUENCE [LARGE SCALE GENOMIC DNA]</scope>
    <source>
        <strain evidence="4 5">LMG 10738</strain>
    </source>
</reference>
<dbReference type="Proteomes" id="UP000029067">
    <property type="component" value="Unassembled WGS sequence"/>
</dbReference>
<dbReference type="GO" id="GO:0016779">
    <property type="term" value="F:nucleotidyltransferase activity"/>
    <property type="evidence" value="ECO:0007669"/>
    <property type="project" value="UniProtKB-KW"/>
</dbReference>
<name>A0A087B4V8_9BIFI</name>
<feature type="binding site" evidence="2">
    <location>
        <position position="288"/>
    </location>
    <ligand>
        <name>ATP</name>
        <dbReference type="ChEBI" id="CHEBI:30616"/>
    </ligand>
</feature>
<dbReference type="OrthoDB" id="9813719at2"/>
<dbReference type="PANTHER" id="PTHR13504:SF40">
    <property type="entry name" value="FIDO DOMAIN-CONTAINING PROTEIN"/>
    <property type="match status" value="1"/>
</dbReference>
<dbReference type="InterPro" id="IPR040198">
    <property type="entry name" value="Fido_containing"/>
</dbReference>
<dbReference type="AlphaFoldDB" id="A0A087B4V8"/>
<keyword evidence="4" id="KW-0808">Transferase</keyword>
<evidence type="ECO:0000313" key="5">
    <source>
        <dbReference type="Proteomes" id="UP000029067"/>
    </source>
</evidence>
<organism evidence="4 5">
    <name type="scientific">Bifidobacterium cuniculi</name>
    <dbReference type="NCBI Taxonomy" id="1688"/>
    <lineage>
        <taxon>Bacteria</taxon>
        <taxon>Bacillati</taxon>
        <taxon>Actinomycetota</taxon>
        <taxon>Actinomycetes</taxon>
        <taxon>Bifidobacteriales</taxon>
        <taxon>Bifidobacteriaceae</taxon>
        <taxon>Bifidobacterium</taxon>
    </lineage>
</organism>
<evidence type="ECO:0000259" key="3">
    <source>
        <dbReference type="PROSITE" id="PS51459"/>
    </source>
</evidence>
<dbReference type="EC" id="2.7.7.-" evidence="4"/>
<keyword evidence="5" id="KW-1185">Reference proteome</keyword>
<keyword evidence="2" id="KW-0547">Nucleotide-binding</keyword>
<dbReference type="SUPFAM" id="SSF140931">
    <property type="entry name" value="Fic-like"/>
    <property type="match status" value="1"/>
</dbReference>